<dbReference type="Proteomes" id="UP000006039">
    <property type="component" value="Unassembled WGS sequence"/>
</dbReference>
<reference evidence="6" key="5">
    <citation type="submission" date="2018-04" db="UniProtKB">
        <authorList>
            <consortium name="EnsemblFungi"/>
        </authorList>
    </citation>
    <scope>IDENTIFICATION</scope>
    <source>
        <strain evidence="6">R3-111a-1</strain>
    </source>
</reference>
<dbReference type="GO" id="GO:0016853">
    <property type="term" value="F:isomerase activity"/>
    <property type="evidence" value="ECO:0007669"/>
    <property type="project" value="UniProtKB-KW"/>
</dbReference>
<reference evidence="6" key="4">
    <citation type="journal article" date="2015" name="G3 (Bethesda)">
        <title>Genome sequences of three phytopathogenic species of the Magnaporthaceae family of fungi.</title>
        <authorList>
            <person name="Okagaki L.H."/>
            <person name="Nunes C.C."/>
            <person name="Sailsbery J."/>
            <person name="Clay B."/>
            <person name="Brown D."/>
            <person name="John T."/>
            <person name="Oh Y."/>
            <person name="Young N."/>
            <person name="Fitzgerald M."/>
            <person name="Haas B.J."/>
            <person name="Zeng Q."/>
            <person name="Young S."/>
            <person name="Adiconis X."/>
            <person name="Fan L."/>
            <person name="Levin J.Z."/>
            <person name="Mitchell T.K."/>
            <person name="Okubara P.A."/>
            <person name="Farman M.L."/>
            <person name="Kohn L.M."/>
            <person name="Birren B."/>
            <person name="Ma L.-J."/>
            <person name="Dean R.A."/>
        </authorList>
    </citation>
    <scope>NUCLEOTIDE SEQUENCE</scope>
    <source>
        <strain evidence="6">R3-111a-1</strain>
    </source>
</reference>
<dbReference type="Pfam" id="PF24137">
    <property type="entry name" value="DA_N"/>
    <property type="match status" value="1"/>
</dbReference>
<dbReference type="EnsemblFungi" id="EJT73705">
    <property type="protein sequence ID" value="EJT73705"/>
    <property type="gene ID" value="GGTG_07561"/>
</dbReference>
<dbReference type="InterPro" id="IPR056402">
    <property type="entry name" value="DA_N"/>
</dbReference>
<dbReference type="Pfam" id="PF22903">
    <property type="entry name" value="DA_C"/>
    <property type="match status" value="1"/>
</dbReference>
<proteinExistence type="inferred from homology"/>
<name>J3P213_GAET3</name>
<comment type="similarity">
    <text evidence="2">Belongs to the Diels-Alderase family.</text>
</comment>
<dbReference type="InterPro" id="IPR054499">
    <property type="entry name" value="DA_C"/>
</dbReference>
<evidence type="ECO:0000259" key="3">
    <source>
        <dbReference type="Pfam" id="PF22903"/>
    </source>
</evidence>
<accession>J3P213</accession>
<protein>
    <submittedName>
        <fullName evidence="5 6">Uncharacterized protein</fullName>
    </submittedName>
</protein>
<evidence type="ECO:0000256" key="2">
    <source>
        <dbReference type="ARBA" id="ARBA00046325"/>
    </source>
</evidence>
<dbReference type="AlphaFoldDB" id="J3P213"/>
<keyword evidence="1" id="KW-0413">Isomerase</keyword>
<evidence type="ECO:0000313" key="7">
    <source>
        <dbReference type="Proteomes" id="UP000006039"/>
    </source>
</evidence>
<sequence length="370" mass="40225">MSNPIKKSHFVAGPAVYSTPAEAEPFVPGKLNAFPKYADAIGAGSEVWIFDAVSEKDHSAIVVSMSRGMRPAGQDDFRVQVLGLWPDQSTWHQDFFFPESIVTETEGEDVTGVWQDEPRGTSISWTITEAGKKVKLVLNMPGMATGTLEFTAPPGDSGLDIDPWMGPQYMNTRPLPRGSAECEVDMGGRRLAFGPDGPHKAHGAIDHGWCKLPWPRAMSYSLYIHAQAGPYAFQICHIRSPTDDGKVPYLAATLFHDGRLVCSPKRVAGTREEAEKAGAGDALVLGMTLEGDGLTGAYSDKNAGYRLEWYRDGQRWVFDTRHAALFWNIPTSPPGPNQQGNTCFVDTLVGGAEGEGFQGACLSAQCDWNN</sequence>
<dbReference type="VEuPathDB" id="FungiDB:GGTG_07561"/>
<dbReference type="EMBL" id="GL385398">
    <property type="protein sequence ID" value="EJT73705.1"/>
    <property type="molecule type" value="Genomic_DNA"/>
</dbReference>
<evidence type="ECO:0000256" key="1">
    <source>
        <dbReference type="ARBA" id="ARBA00023235"/>
    </source>
</evidence>
<dbReference type="RefSeq" id="XP_009223649.1">
    <property type="nucleotide sequence ID" value="XM_009225385.1"/>
</dbReference>
<reference evidence="5" key="3">
    <citation type="submission" date="2010-09" db="EMBL/GenBank/DDBJ databases">
        <title>Annotation of Gaeumannomyces graminis var. tritici R3-111a-1.</title>
        <authorList>
            <consortium name="The Broad Institute Genome Sequencing Platform"/>
            <person name="Ma L.-J."/>
            <person name="Dead R."/>
            <person name="Young S.K."/>
            <person name="Zeng Q."/>
            <person name="Gargeya S."/>
            <person name="Fitzgerald M."/>
            <person name="Haas B."/>
            <person name="Abouelleil A."/>
            <person name="Alvarado L."/>
            <person name="Arachchi H.M."/>
            <person name="Berlin A."/>
            <person name="Brown A."/>
            <person name="Chapman S.B."/>
            <person name="Chen Z."/>
            <person name="Dunbar C."/>
            <person name="Freedman E."/>
            <person name="Gearin G."/>
            <person name="Gellesch M."/>
            <person name="Goldberg J."/>
            <person name="Griggs A."/>
            <person name="Gujja S."/>
            <person name="Heiman D."/>
            <person name="Howarth C."/>
            <person name="Larson L."/>
            <person name="Lui A."/>
            <person name="MacDonald P.J.P."/>
            <person name="Mehta T."/>
            <person name="Montmayeur A."/>
            <person name="Murphy C."/>
            <person name="Neiman D."/>
            <person name="Pearson M."/>
            <person name="Priest M."/>
            <person name="Roberts A."/>
            <person name="Saif S."/>
            <person name="Shea T."/>
            <person name="Shenoy N."/>
            <person name="Sisk P."/>
            <person name="Stolte C."/>
            <person name="Sykes S."/>
            <person name="Yandava C."/>
            <person name="Wortman J."/>
            <person name="Nusbaum C."/>
            <person name="Birren B."/>
        </authorList>
    </citation>
    <scope>NUCLEOTIDE SEQUENCE</scope>
    <source>
        <strain evidence="5">R3-111a-1</strain>
    </source>
</reference>
<keyword evidence="7" id="KW-1185">Reference proteome</keyword>
<dbReference type="OrthoDB" id="5344254at2759"/>
<organism evidence="5">
    <name type="scientific">Gaeumannomyces tritici (strain R3-111a-1)</name>
    <name type="common">Wheat and barley take-all root rot fungus</name>
    <name type="synonym">Gaeumannomyces graminis var. tritici</name>
    <dbReference type="NCBI Taxonomy" id="644352"/>
    <lineage>
        <taxon>Eukaryota</taxon>
        <taxon>Fungi</taxon>
        <taxon>Dikarya</taxon>
        <taxon>Ascomycota</taxon>
        <taxon>Pezizomycotina</taxon>
        <taxon>Sordariomycetes</taxon>
        <taxon>Sordariomycetidae</taxon>
        <taxon>Magnaporthales</taxon>
        <taxon>Magnaporthaceae</taxon>
        <taxon>Gaeumannomyces</taxon>
    </lineage>
</organism>
<dbReference type="HOGENOM" id="CLU_041924_2_0_1"/>
<evidence type="ECO:0000313" key="5">
    <source>
        <dbReference type="EMBL" id="EJT73705.1"/>
    </source>
</evidence>
<evidence type="ECO:0000259" key="4">
    <source>
        <dbReference type="Pfam" id="PF24137"/>
    </source>
</evidence>
<feature type="domain" description="Diels-Alderase C-terminal" evidence="3">
    <location>
        <begin position="213"/>
        <end position="368"/>
    </location>
</feature>
<reference evidence="5" key="2">
    <citation type="submission" date="2010-07" db="EMBL/GenBank/DDBJ databases">
        <authorList>
            <consortium name="The Broad Institute Genome Sequencing Platform"/>
            <consortium name="Broad Institute Genome Sequencing Center for Infectious Disease"/>
            <person name="Ma L.-J."/>
            <person name="Dead R."/>
            <person name="Young S."/>
            <person name="Zeng Q."/>
            <person name="Koehrsen M."/>
            <person name="Alvarado L."/>
            <person name="Berlin A."/>
            <person name="Chapman S.B."/>
            <person name="Chen Z."/>
            <person name="Freedman E."/>
            <person name="Gellesch M."/>
            <person name="Goldberg J."/>
            <person name="Griggs A."/>
            <person name="Gujja S."/>
            <person name="Heilman E.R."/>
            <person name="Heiman D."/>
            <person name="Hepburn T."/>
            <person name="Howarth C."/>
            <person name="Jen D."/>
            <person name="Larson L."/>
            <person name="Mehta T."/>
            <person name="Neiman D."/>
            <person name="Pearson M."/>
            <person name="Roberts A."/>
            <person name="Saif S."/>
            <person name="Shea T."/>
            <person name="Shenoy N."/>
            <person name="Sisk P."/>
            <person name="Stolte C."/>
            <person name="Sykes S."/>
            <person name="Walk T."/>
            <person name="White J."/>
            <person name="Yandava C."/>
            <person name="Haas B."/>
            <person name="Nusbaum C."/>
            <person name="Birren B."/>
        </authorList>
    </citation>
    <scope>NUCLEOTIDE SEQUENCE</scope>
    <source>
        <strain evidence="5">R3-111a-1</strain>
    </source>
</reference>
<dbReference type="GeneID" id="20348019"/>
<dbReference type="eggNOG" id="ENOG502SKS4">
    <property type="taxonomic scope" value="Eukaryota"/>
</dbReference>
<evidence type="ECO:0000313" key="6">
    <source>
        <dbReference type="EnsemblFungi" id="EJT73705"/>
    </source>
</evidence>
<gene>
    <name evidence="6" type="primary">20348019</name>
    <name evidence="5" type="ORF">GGTG_07561</name>
</gene>
<dbReference type="STRING" id="644352.J3P213"/>
<reference evidence="7" key="1">
    <citation type="submission" date="2010-07" db="EMBL/GenBank/DDBJ databases">
        <title>The genome sequence of Gaeumannomyces graminis var. tritici strain R3-111a-1.</title>
        <authorList>
            <consortium name="The Broad Institute Genome Sequencing Platform"/>
            <person name="Ma L.-J."/>
            <person name="Dead R."/>
            <person name="Young S."/>
            <person name="Zeng Q."/>
            <person name="Koehrsen M."/>
            <person name="Alvarado L."/>
            <person name="Berlin A."/>
            <person name="Chapman S.B."/>
            <person name="Chen Z."/>
            <person name="Freedman E."/>
            <person name="Gellesch M."/>
            <person name="Goldberg J."/>
            <person name="Griggs A."/>
            <person name="Gujja S."/>
            <person name="Heilman E.R."/>
            <person name="Heiman D."/>
            <person name="Hepburn T."/>
            <person name="Howarth C."/>
            <person name="Jen D."/>
            <person name="Larson L."/>
            <person name="Mehta T."/>
            <person name="Neiman D."/>
            <person name="Pearson M."/>
            <person name="Roberts A."/>
            <person name="Saif S."/>
            <person name="Shea T."/>
            <person name="Shenoy N."/>
            <person name="Sisk P."/>
            <person name="Stolte C."/>
            <person name="Sykes S."/>
            <person name="Walk T."/>
            <person name="White J."/>
            <person name="Yandava C."/>
            <person name="Haas B."/>
            <person name="Nusbaum C."/>
            <person name="Birren B."/>
        </authorList>
    </citation>
    <scope>NUCLEOTIDE SEQUENCE [LARGE SCALE GENOMIC DNA]</scope>
    <source>
        <strain evidence="7">R3-111a-1</strain>
    </source>
</reference>
<feature type="domain" description="Diels-Alderase N-terminal" evidence="4">
    <location>
        <begin position="8"/>
        <end position="209"/>
    </location>
</feature>